<proteinExistence type="predicted"/>
<dbReference type="InterPro" id="IPR036614">
    <property type="entry name" value="RusA-like_sf"/>
</dbReference>
<dbReference type="SUPFAM" id="SSF103084">
    <property type="entry name" value="Holliday junction resolvase RusA"/>
    <property type="match status" value="1"/>
</dbReference>
<sequence length="270" mass="31093">MVLINWQYLIEDINFKHQKCQDYHKNSIAYAYSLGQLLLETKSLFSPTEWQSWLQNNCHLSENCTETYLQIAKSWPSFRRQLDTYRKVDLSAIEDKSQMQFFTSKSKDNLLEKLGKEVNKNIPSLDNTNDFTTCPPKSEEYKSSTIINLYIPGKIVPKARPRVTANGTYLPSRYRIWRNQAEVEIYRQVSKLNLEVSLPIQRAAISISFCGKHRTNSDLDNLAGACLDALTLNGAGVLQDDRLSCIPKLNIEYIPHIKKIGVWIEIKILS</sequence>
<dbReference type="Gene3D" id="3.30.1330.70">
    <property type="entry name" value="Holliday junction resolvase RusA"/>
    <property type="match status" value="1"/>
</dbReference>
<dbReference type="Pfam" id="PF05866">
    <property type="entry name" value="RusA"/>
    <property type="match status" value="1"/>
</dbReference>
<evidence type="ECO:0000313" key="1">
    <source>
        <dbReference type="EMBL" id="ABG49743.1"/>
    </source>
</evidence>
<accession>Q119T1</accession>
<dbReference type="KEGG" id="ter:Tery_0259"/>
<organism evidence="1">
    <name type="scientific">Trichodesmium erythraeum (strain IMS101)</name>
    <dbReference type="NCBI Taxonomy" id="203124"/>
    <lineage>
        <taxon>Bacteria</taxon>
        <taxon>Bacillati</taxon>
        <taxon>Cyanobacteriota</taxon>
        <taxon>Cyanophyceae</taxon>
        <taxon>Oscillatoriophycideae</taxon>
        <taxon>Oscillatoriales</taxon>
        <taxon>Microcoleaceae</taxon>
        <taxon>Trichodesmium</taxon>
    </lineage>
</organism>
<dbReference type="InterPro" id="IPR008822">
    <property type="entry name" value="Endonuclease_RusA-like"/>
</dbReference>
<protein>
    <submittedName>
        <fullName evidence="1">Endodeoxyribonuclease RusA</fullName>
    </submittedName>
</protein>
<dbReference type="OrthoDB" id="462802at2"/>
<reference evidence="1" key="1">
    <citation type="submission" date="2006-06" db="EMBL/GenBank/DDBJ databases">
        <title>Complete sequence of Trichodesmium erythraeum IMS101.</title>
        <authorList>
            <consortium name="US DOE Joint Genome Institute"/>
            <person name="Copeland A."/>
            <person name="Lucas S."/>
            <person name="Lapidus A."/>
            <person name="Barry K."/>
            <person name="Detter J.C."/>
            <person name="Glavina del Rio T."/>
            <person name="Hammon N."/>
            <person name="Israni S."/>
            <person name="Dalin E."/>
            <person name="Tice H."/>
            <person name="Pitluck S."/>
            <person name="Kiss H."/>
            <person name="Munk A.C."/>
            <person name="Brettin T."/>
            <person name="Bruce D."/>
            <person name="Han C."/>
            <person name="Tapia R."/>
            <person name="Gilna P."/>
            <person name="Schmutz J."/>
            <person name="Larimer F."/>
            <person name="Land M."/>
            <person name="Hauser L."/>
            <person name="Kyrpides N."/>
            <person name="Kim E."/>
            <person name="Richardson P."/>
        </authorList>
    </citation>
    <scope>NUCLEOTIDE SEQUENCE [LARGE SCALE GENOMIC DNA]</scope>
    <source>
        <strain evidence="1">IMS101</strain>
    </source>
</reference>
<dbReference type="GO" id="GO:0006310">
    <property type="term" value="P:DNA recombination"/>
    <property type="evidence" value="ECO:0007669"/>
    <property type="project" value="InterPro"/>
</dbReference>
<dbReference type="RefSeq" id="WP_011610139.1">
    <property type="nucleotide sequence ID" value="NC_008312.1"/>
</dbReference>
<dbReference type="EMBL" id="CP000393">
    <property type="protein sequence ID" value="ABG49743.1"/>
    <property type="molecule type" value="Genomic_DNA"/>
</dbReference>
<dbReference type="eggNOG" id="COG4570">
    <property type="taxonomic scope" value="Bacteria"/>
</dbReference>
<name>Q119T1_TRIEI</name>
<dbReference type="HOGENOM" id="CLU_841552_0_0_3"/>
<dbReference type="GO" id="GO:0006281">
    <property type="term" value="P:DNA repair"/>
    <property type="evidence" value="ECO:0007669"/>
    <property type="project" value="InterPro"/>
</dbReference>
<gene>
    <name evidence="1" type="ordered locus">Tery_0259</name>
</gene>
<dbReference type="GO" id="GO:0000287">
    <property type="term" value="F:magnesium ion binding"/>
    <property type="evidence" value="ECO:0007669"/>
    <property type="project" value="InterPro"/>
</dbReference>
<dbReference type="AlphaFoldDB" id="Q119T1"/>